<evidence type="ECO:0000256" key="1">
    <source>
        <dbReference type="ARBA" id="ARBA00004651"/>
    </source>
</evidence>
<name>A0A837RCC8_LACPE</name>
<dbReference type="PANTHER" id="PTHR23508:SF10">
    <property type="entry name" value="CARBOXYLIC ACID TRANSPORTER PROTEIN HOMOLOG"/>
    <property type="match status" value="1"/>
</dbReference>
<dbReference type="Gene3D" id="1.20.1250.20">
    <property type="entry name" value="MFS general substrate transporter like domains"/>
    <property type="match status" value="1"/>
</dbReference>
<feature type="transmembrane region" description="Helical" evidence="6">
    <location>
        <begin position="84"/>
        <end position="102"/>
    </location>
</feature>
<dbReference type="GeneID" id="49394802"/>
<sequence length="429" mass="46392">MDTKLNENELVKKYRPLATAAGVGSMLGSGIIIGLSTTLAVWQDGLQLSNSQAGTISGVLTLMIGFGSLFGGRIAEHVGLIKTFNWINLFYGLGTLICVFSTNFAMLVVGIGIAGITSGIDLPVSLAVISRDAPDKSVNNKLVSYTQIFWQLGTFVSSVAAFIVSKVSGAMGARIVFGVLTVIAFFAWLWRLESPTFKKFHALGNEYWAKMDLENKDESKANNASVINVLFHQGKGKYMKFFIMIISYYCLWNLLANTWGQFGTFMLRKANASQSLATGAGLVISFCVMGVIAFFSKVSSNNKSRMSSFIVGAIITFASFILLGFFGTAVIGIILAQFSYQVGASLAGEAMYKVWTQESFPMGVRSSIQGIVNGTSRLLCALFAIVTPSLVMPGRIITTMWVFSVVVIIYAIIGVVMGRTQKKYGIDAE</sequence>
<feature type="transmembrane region" description="Helical" evidence="6">
    <location>
        <begin position="54"/>
        <end position="72"/>
    </location>
</feature>
<dbReference type="PROSITE" id="PS50850">
    <property type="entry name" value="MFS"/>
    <property type="match status" value="1"/>
</dbReference>
<evidence type="ECO:0000313" key="8">
    <source>
        <dbReference type="EMBL" id="KRK26138.1"/>
    </source>
</evidence>
<comment type="caution">
    <text evidence="8">The sequence shown here is derived from an EMBL/GenBank/DDBJ whole genome shotgun (WGS) entry which is preliminary data.</text>
</comment>
<gene>
    <name evidence="8" type="ORF">FD24_GL002478</name>
</gene>
<feature type="domain" description="Major facilitator superfamily (MFS) profile" evidence="7">
    <location>
        <begin position="14"/>
        <end position="422"/>
    </location>
</feature>
<feature type="transmembrane region" description="Helical" evidence="6">
    <location>
        <begin position="20"/>
        <end position="42"/>
    </location>
</feature>
<feature type="transmembrane region" description="Helical" evidence="6">
    <location>
        <begin position="238"/>
        <end position="256"/>
    </location>
</feature>
<evidence type="ECO:0000256" key="6">
    <source>
        <dbReference type="SAM" id="Phobius"/>
    </source>
</evidence>
<feature type="transmembrane region" description="Helical" evidence="6">
    <location>
        <begin position="142"/>
        <end position="165"/>
    </location>
</feature>
<dbReference type="EMBL" id="AZCU01000004">
    <property type="protein sequence ID" value="KRK26138.1"/>
    <property type="molecule type" value="Genomic_DNA"/>
</dbReference>
<dbReference type="Pfam" id="PF07690">
    <property type="entry name" value="MFS_1"/>
    <property type="match status" value="1"/>
</dbReference>
<dbReference type="InterPro" id="IPR020846">
    <property type="entry name" value="MFS_dom"/>
</dbReference>
<accession>A0A837RCC8</accession>
<dbReference type="SUPFAM" id="SSF103473">
    <property type="entry name" value="MFS general substrate transporter"/>
    <property type="match status" value="1"/>
</dbReference>
<protein>
    <submittedName>
        <fullName evidence="8">Rhap2 (Sugar transport protein)</fullName>
    </submittedName>
</protein>
<comment type="subcellular location">
    <subcellularLocation>
        <location evidence="1">Cell membrane</location>
        <topology evidence="1">Multi-pass membrane protein</topology>
    </subcellularLocation>
</comment>
<evidence type="ECO:0000256" key="5">
    <source>
        <dbReference type="ARBA" id="ARBA00023136"/>
    </source>
</evidence>
<evidence type="ECO:0000259" key="7">
    <source>
        <dbReference type="PROSITE" id="PS50850"/>
    </source>
</evidence>
<evidence type="ECO:0000256" key="3">
    <source>
        <dbReference type="ARBA" id="ARBA00022692"/>
    </source>
</evidence>
<organism evidence="8 9">
    <name type="scientific">Lactiplantibacillus pentosus DSM 20314</name>
    <dbReference type="NCBI Taxonomy" id="1423791"/>
    <lineage>
        <taxon>Bacteria</taxon>
        <taxon>Bacillati</taxon>
        <taxon>Bacillota</taxon>
        <taxon>Bacilli</taxon>
        <taxon>Lactobacillales</taxon>
        <taxon>Lactobacillaceae</taxon>
        <taxon>Lactiplantibacillus</taxon>
    </lineage>
</organism>
<evidence type="ECO:0000256" key="4">
    <source>
        <dbReference type="ARBA" id="ARBA00022989"/>
    </source>
</evidence>
<evidence type="ECO:0000313" key="9">
    <source>
        <dbReference type="Proteomes" id="UP000051020"/>
    </source>
</evidence>
<feature type="transmembrane region" description="Helical" evidence="6">
    <location>
        <begin position="171"/>
        <end position="190"/>
    </location>
</feature>
<feature type="transmembrane region" description="Helical" evidence="6">
    <location>
        <begin position="396"/>
        <end position="416"/>
    </location>
</feature>
<keyword evidence="3 6" id="KW-0812">Transmembrane</keyword>
<dbReference type="RefSeq" id="WP_050339649.1">
    <property type="nucleotide sequence ID" value="NZ_AZCU01000004.1"/>
</dbReference>
<dbReference type="InterPro" id="IPR036259">
    <property type="entry name" value="MFS_trans_sf"/>
</dbReference>
<dbReference type="PANTHER" id="PTHR23508">
    <property type="entry name" value="CARBOXYLIC ACID TRANSPORTER PROTEIN HOMOLOG"/>
    <property type="match status" value="1"/>
</dbReference>
<keyword evidence="4 6" id="KW-1133">Transmembrane helix</keyword>
<dbReference type="AlphaFoldDB" id="A0A837RCC8"/>
<feature type="transmembrane region" description="Helical" evidence="6">
    <location>
        <begin position="108"/>
        <end position="130"/>
    </location>
</feature>
<reference evidence="8 9" key="1">
    <citation type="journal article" date="2015" name="Genome Announc.">
        <title>Expanding the biotechnology potential of lactobacilli through comparative genomics of 213 strains and associated genera.</title>
        <authorList>
            <person name="Sun Z."/>
            <person name="Harris H.M."/>
            <person name="McCann A."/>
            <person name="Guo C."/>
            <person name="Argimon S."/>
            <person name="Zhang W."/>
            <person name="Yang X."/>
            <person name="Jeffery I.B."/>
            <person name="Cooney J.C."/>
            <person name="Kagawa T.F."/>
            <person name="Liu W."/>
            <person name="Song Y."/>
            <person name="Salvetti E."/>
            <person name="Wrobel A."/>
            <person name="Rasinkangas P."/>
            <person name="Parkhill J."/>
            <person name="Rea M.C."/>
            <person name="O'Sullivan O."/>
            <person name="Ritari J."/>
            <person name="Douillard F.P."/>
            <person name="Paul Ross R."/>
            <person name="Yang R."/>
            <person name="Briner A.E."/>
            <person name="Felis G.E."/>
            <person name="de Vos W.M."/>
            <person name="Barrangou R."/>
            <person name="Klaenhammer T.R."/>
            <person name="Caufield P.W."/>
            <person name="Cui Y."/>
            <person name="Zhang H."/>
            <person name="O'Toole P.W."/>
        </authorList>
    </citation>
    <scope>NUCLEOTIDE SEQUENCE [LARGE SCALE GENOMIC DNA]</scope>
    <source>
        <strain evidence="8 9">DSM 20314</strain>
    </source>
</reference>
<dbReference type="GO" id="GO:0005886">
    <property type="term" value="C:plasma membrane"/>
    <property type="evidence" value="ECO:0007669"/>
    <property type="project" value="UniProtKB-SubCell"/>
</dbReference>
<keyword evidence="2" id="KW-0813">Transport</keyword>
<evidence type="ECO:0000256" key="2">
    <source>
        <dbReference type="ARBA" id="ARBA00022448"/>
    </source>
</evidence>
<keyword evidence="8" id="KW-0762">Sugar transport</keyword>
<dbReference type="GO" id="GO:0046943">
    <property type="term" value="F:carboxylic acid transmembrane transporter activity"/>
    <property type="evidence" value="ECO:0007669"/>
    <property type="project" value="TreeGrafter"/>
</dbReference>
<dbReference type="Proteomes" id="UP000051020">
    <property type="component" value="Unassembled WGS sequence"/>
</dbReference>
<feature type="transmembrane region" description="Helical" evidence="6">
    <location>
        <begin position="308"/>
        <end position="336"/>
    </location>
</feature>
<proteinExistence type="predicted"/>
<keyword evidence="5 6" id="KW-0472">Membrane</keyword>
<dbReference type="InterPro" id="IPR011701">
    <property type="entry name" value="MFS"/>
</dbReference>
<feature type="transmembrane region" description="Helical" evidence="6">
    <location>
        <begin position="276"/>
        <end position="296"/>
    </location>
</feature>